<gene>
    <name evidence="1" type="ORF">P153DRAFT_362302</name>
</gene>
<evidence type="ECO:0000313" key="2">
    <source>
        <dbReference type="Proteomes" id="UP000799771"/>
    </source>
</evidence>
<evidence type="ECO:0000313" key="1">
    <source>
        <dbReference type="EMBL" id="KAF2134542.1"/>
    </source>
</evidence>
<dbReference type="Proteomes" id="UP000799771">
    <property type="component" value="Unassembled WGS sequence"/>
</dbReference>
<sequence>MQACRRQALPAVAVAGEIRPKHKARSTLEFLCRGMVPQCSEEVCTCRDGWDSIAIVCMPGFGEMSNQIPAASTASFYLHSLGAYQGWQSSGPQLLQATAFTGSVRRGRGAIPCHGVVLSRLRRRGGTDEWDECHCSHTSVSETAVSGERGCSHCSRVQL</sequence>
<organism evidence="1 2">
    <name type="scientific">Dothidotthia symphoricarpi CBS 119687</name>
    <dbReference type="NCBI Taxonomy" id="1392245"/>
    <lineage>
        <taxon>Eukaryota</taxon>
        <taxon>Fungi</taxon>
        <taxon>Dikarya</taxon>
        <taxon>Ascomycota</taxon>
        <taxon>Pezizomycotina</taxon>
        <taxon>Dothideomycetes</taxon>
        <taxon>Pleosporomycetidae</taxon>
        <taxon>Pleosporales</taxon>
        <taxon>Dothidotthiaceae</taxon>
        <taxon>Dothidotthia</taxon>
    </lineage>
</organism>
<dbReference type="AlphaFoldDB" id="A0A6A6ARC5"/>
<keyword evidence="2" id="KW-1185">Reference proteome</keyword>
<reference evidence="1" key="1">
    <citation type="journal article" date="2020" name="Stud. Mycol.">
        <title>101 Dothideomycetes genomes: a test case for predicting lifestyles and emergence of pathogens.</title>
        <authorList>
            <person name="Haridas S."/>
            <person name="Albert R."/>
            <person name="Binder M."/>
            <person name="Bloem J."/>
            <person name="Labutti K."/>
            <person name="Salamov A."/>
            <person name="Andreopoulos B."/>
            <person name="Baker S."/>
            <person name="Barry K."/>
            <person name="Bills G."/>
            <person name="Bluhm B."/>
            <person name="Cannon C."/>
            <person name="Castanera R."/>
            <person name="Culley D."/>
            <person name="Daum C."/>
            <person name="Ezra D."/>
            <person name="Gonzalez J."/>
            <person name="Henrissat B."/>
            <person name="Kuo A."/>
            <person name="Liang C."/>
            <person name="Lipzen A."/>
            <person name="Lutzoni F."/>
            <person name="Magnuson J."/>
            <person name="Mondo S."/>
            <person name="Nolan M."/>
            <person name="Ohm R."/>
            <person name="Pangilinan J."/>
            <person name="Park H.-J."/>
            <person name="Ramirez L."/>
            <person name="Alfaro M."/>
            <person name="Sun H."/>
            <person name="Tritt A."/>
            <person name="Yoshinaga Y."/>
            <person name="Zwiers L.-H."/>
            <person name="Turgeon B."/>
            <person name="Goodwin S."/>
            <person name="Spatafora J."/>
            <person name="Crous P."/>
            <person name="Grigoriev I."/>
        </authorList>
    </citation>
    <scope>NUCLEOTIDE SEQUENCE</scope>
    <source>
        <strain evidence="1">CBS 119687</strain>
    </source>
</reference>
<protein>
    <submittedName>
        <fullName evidence="1">Uncharacterized protein</fullName>
    </submittedName>
</protein>
<accession>A0A6A6ARC5</accession>
<dbReference type="EMBL" id="ML977497">
    <property type="protein sequence ID" value="KAF2134542.1"/>
    <property type="molecule type" value="Genomic_DNA"/>
</dbReference>
<name>A0A6A6ARC5_9PLEO</name>
<dbReference type="GeneID" id="54407531"/>
<proteinExistence type="predicted"/>
<dbReference type="RefSeq" id="XP_033528929.1">
    <property type="nucleotide sequence ID" value="XM_033667099.1"/>
</dbReference>